<comment type="caution">
    <text evidence="2">The sequence shown here is derived from an EMBL/GenBank/DDBJ whole genome shotgun (WGS) entry which is preliminary data.</text>
</comment>
<keyword evidence="1" id="KW-1133">Transmembrane helix</keyword>
<name>A0AAV7GKX8_DENCH</name>
<organism evidence="2 3">
    <name type="scientific">Dendrobium chrysotoxum</name>
    <name type="common">Orchid</name>
    <dbReference type="NCBI Taxonomy" id="161865"/>
    <lineage>
        <taxon>Eukaryota</taxon>
        <taxon>Viridiplantae</taxon>
        <taxon>Streptophyta</taxon>
        <taxon>Embryophyta</taxon>
        <taxon>Tracheophyta</taxon>
        <taxon>Spermatophyta</taxon>
        <taxon>Magnoliopsida</taxon>
        <taxon>Liliopsida</taxon>
        <taxon>Asparagales</taxon>
        <taxon>Orchidaceae</taxon>
        <taxon>Epidendroideae</taxon>
        <taxon>Malaxideae</taxon>
        <taxon>Dendrobiinae</taxon>
        <taxon>Dendrobium</taxon>
    </lineage>
</organism>
<keyword evidence="1" id="KW-0812">Transmembrane</keyword>
<keyword evidence="3" id="KW-1185">Reference proteome</keyword>
<accession>A0AAV7GKX8</accession>
<dbReference type="SUPFAM" id="SSF56327">
    <property type="entry name" value="LDH C-terminal domain-like"/>
    <property type="match status" value="1"/>
</dbReference>
<proteinExistence type="predicted"/>
<protein>
    <submittedName>
        <fullName evidence="2">Uncharacterized protein</fullName>
    </submittedName>
</protein>
<evidence type="ECO:0000313" key="3">
    <source>
        <dbReference type="Proteomes" id="UP000775213"/>
    </source>
</evidence>
<evidence type="ECO:0000313" key="2">
    <source>
        <dbReference type="EMBL" id="KAH0456137.1"/>
    </source>
</evidence>
<dbReference type="Gene3D" id="3.90.110.10">
    <property type="entry name" value="Lactate dehydrogenase/glycoside hydrolase, family 4, C-terminal"/>
    <property type="match status" value="1"/>
</dbReference>
<dbReference type="Proteomes" id="UP000775213">
    <property type="component" value="Unassembled WGS sequence"/>
</dbReference>
<dbReference type="AlphaFoldDB" id="A0AAV7GKX8"/>
<sequence>MVSLSLLLNRKEEQYINKPRQSFCALAATSFICDQISIKSCSHPEQILNYLGWGSLEGSYGVPACLIYSFPVTCNKGKWSIVHGKLLNHRNRIFSFALLIFCVYFRAIPAVRRVEKRKIGSLQLGKNYNATKTS</sequence>
<evidence type="ECO:0000256" key="1">
    <source>
        <dbReference type="SAM" id="Phobius"/>
    </source>
</evidence>
<keyword evidence="1" id="KW-0472">Membrane</keyword>
<reference evidence="2 3" key="1">
    <citation type="journal article" date="2021" name="Hortic Res">
        <title>Chromosome-scale assembly of the Dendrobium chrysotoxum genome enhances the understanding of orchid evolution.</title>
        <authorList>
            <person name="Zhang Y."/>
            <person name="Zhang G.Q."/>
            <person name="Zhang D."/>
            <person name="Liu X.D."/>
            <person name="Xu X.Y."/>
            <person name="Sun W.H."/>
            <person name="Yu X."/>
            <person name="Zhu X."/>
            <person name="Wang Z.W."/>
            <person name="Zhao X."/>
            <person name="Zhong W.Y."/>
            <person name="Chen H."/>
            <person name="Yin W.L."/>
            <person name="Huang T."/>
            <person name="Niu S.C."/>
            <person name="Liu Z.J."/>
        </authorList>
    </citation>
    <scope>NUCLEOTIDE SEQUENCE [LARGE SCALE GENOMIC DNA]</scope>
    <source>
        <strain evidence="2">Lindl</strain>
    </source>
</reference>
<dbReference type="EMBL" id="JAGFBR010000013">
    <property type="protein sequence ID" value="KAH0456137.1"/>
    <property type="molecule type" value="Genomic_DNA"/>
</dbReference>
<dbReference type="InterPro" id="IPR015955">
    <property type="entry name" value="Lactate_DH/Glyco_Ohase_4_C"/>
</dbReference>
<dbReference type="GO" id="GO:0016616">
    <property type="term" value="F:oxidoreductase activity, acting on the CH-OH group of donors, NAD or NADP as acceptor"/>
    <property type="evidence" value="ECO:0007669"/>
    <property type="project" value="InterPro"/>
</dbReference>
<feature type="transmembrane region" description="Helical" evidence="1">
    <location>
        <begin position="93"/>
        <end position="111"/>
    </location>
</feature>
<gene>
    <name evidence="2" type="ORF">IEQ34_014044</name>
</gene>